<proteinExistence type="predicted"/>
<dbReference type="RefSeq" id="XP_019015834.1">
    <property type="nucleotide sequence ID" value="XM_019164767.1"/>
</dbReference>
<name>A0A1E3NF06_9ASCO</name>
<dbReference type="EMBL" id="KV454006">
    <property type="protein sequence ID" value="ODQ44721.1"/>
    <property type="molecule type" value="Genomic_DNA"/>
</dbReference>
<dbReference type="OrthoDB" id="5554402at2759"/>
<evidence type="ECO:0000313" key="1">
    <source>
        <dbReference type="EMBL" id="ODQ44721.1"/>
    </source>
</evidence>
<dbReference type="PANTHER" id="PTHR28177">
    <property type="entry name" value="ALTERED INHERITANCE OF MITOCHONDRIA PROTEIN 19, MITOCHONDRIAL"/>
    <property type="match status" value="1"/>
</dbReference>
<accession>A0A1E3NF06</accession>
<dbReference type="GeneID" id="30181454"/>
<evidence type="ECO:0000313" key="2">
    <source>
        <dbReference type="Proteomes" id="UP000094455"/>
    </source>
</evidence>
<reference evidence="1 2" key="1">
    <citation type="journal article" date="2016" name="Proc. Natl. Acad. Sci. U.S.A.">
        <title>Comparative genomics of biotechnologically important yeasts.</title>
        <authorList>
            <person name="Riley R."/>
            <person name="Haridas S."/>
            <person name="Wolfe K.H."/>
            <person name="Lopes M.R."/>
            <person name="Hittinger C.T."/>
            <person name="Goeker M."/>
            <person name="Salamov A.A."/>
            <person name="Wisecaver J.H."/>
            <person name="Long T.M."/>
            <person name="Calvey C.H."/>
            <person name="Aerts A.L."/>
            <person name="Barry K.W."/>
            <person name="Choi C."/>
            <person name="Clum A."/>
            <person name="Coughlan A.Y."/>
            <person name="Deshpande S."/>
            <person name="Douglass A.P."/>
            <person name="Hanson S.J."/>
            <person name="Klenk H.-P."/>
            <person name="LaButti K.M."/>
            <person name="Lapidus A."/>
            <person name="Lindquist E.A."/>
            <person name="Lipzen A.M."/>
            <person name="Meier-Kolthoff J.P."/>
            <person name="Ohm R.A."/>
            <person name="Otillar R.P."/>
            <person name="Pangilinan J.L."/>
            <person name="Peng Y."/>
            <person name="Rokas A."/>
            <person name="Rosa C.A."/>
            <person name="Scheuner C."/>
            <person name="Sibirny A.A."/>
            <person name="Slot J.C."/>
            <person name="Stielow J.B."/>
            <person name="Sun H."/>
            <person name="Kurtzman C.P."/>
            <person name="Blackwell M."/>
            <person name="Grigoriev I.V."/>
            <person name="Jeffries T.W."/>
        </authorList>
    </citation>
    <scope>NUCLEOTIDE SEQUENCE [LARGE SCALE GENOMIC DNA]</scope>
    <source>
        <strain evidence="1 2">NRRL Y-2026</strain>
    </source>
</reference>
<dbReference type="Pfam" id="PF10315">
    <property type="entry name" value="Aim19"/>
    <property type="match status" value="1"/>
</dbReference>
<dbReference type="InterPro" id="IPR019419">
    <property type="entry name" value="AIM19"/>
</dbReference>
<dbReference type="PANTHER" id="PTHR28177:SF1">
    <property type="entry name" value="ALTERED INHERITANCE OF MITOCHONDRIA PROTEIN 19, MITOCHONDRIAL"/>
    <property type="match status" value="1"/>
</dbReference>
<dbReference type="Proteomes" id="UP000094455">
    <property type="component" value="Unassembled WGS sequence"/>
</dbReference>
<gene>
    <name evidence="1" type="ORF">PICMEDRAFT_74428</name>
</gene>
<organism evidence="1 2">
    <name type="scientific">Pichia membranifaciens NRRL Y-2026</name>
    <dbReference type="NCBI Taxonomy" id="763406"/>
    <lineage>
        <taxon>Eukaryota</taxon>
        <taxon>Fungi</taxon>
        <taxon>Dikarya</taxon>
        <taxon>Ascomycota</taxon>
        <taxon>Saccharomycotina</taxon>
        <taxon>Pichiomycetes</taxon>
        <taxon>Pichiales</taxon>
        <taxon>Pichiaceae</taxon>
        <taxon>Pichia</taxon>
    </lineage>
</organism>
<dbReference type="AlphaFoldDB" id="A0A1E3NF06"/>
<keyword evidence="2" id="KW-1185">Reference proteome</keyword>
<sequence length="162" mass="16896">MSLAASDVQPPAVGDKNPKQLAAQWGVSPVPAWAFSAALLLSPALRPQFPVLNNPNAGGAGGANTGAGGMSSSMFRSAKAPLAAYPSNIQVLVFSSFIGLGGFMCYDHDPTNGAAVAGCWSLLYFLTNVKRSMWNLKVYPKALTSLALVNSAIYSAKYLNLV</sequence>
<dbReference type="GO" id="GO:0005739">
    <property type="term" value="C:mitochondrion"/>
    <property type="evidence" value="ECO:0007669"/>
    <property type="project" value="TreeGrafter"/>
</dbReference>
<protein>
    <submittedName>
        <fullName evidence="1">Uncharacterized protein</fullName>
    </submittedName>
</protein>
<dbReference type="STRING" id="763406.A0A1E3NF06"/>